<evidence type="ECO:0000313" key="2">
    <source>
        <dbReference type="Proteomes" id="UP000799424"/>
    </source>
</evidence>
<dbReference type="AlphaFoldDB" id="A0A6A6ZDI7"/>
<accession>A0A6A6ZDI7</accession>
<protein>
    <submittedName>
        <fullName evidence="1">Uncharacterized protein</fullName>
    </submittedName>
</protein>
<feature type="non-terminal residue" evidence="1">
    <location>
        <position position="1"/>
    </location>
</feature>
<dbReference type="EMBL" id="MU006246">
    <property type="protein sequence ID" value="KAF2819181.1"/>
    <property type="molecule type" value="Genomic_DNA"/>
</dbReference>
<organism evidence="1 2">
    <name type="scientific">Ophiobolus disseminans</name>
    <dbReference type="NCBI Taxonomy" id="1469910"/>
    <lineage>
        <taxon>Eukaryota</taxon>
        <taxon>Fungi</taxon>
        <taxon>Dikarya</taxon>
        <taxon>Ascomycota</taxon>
        <taxon>Pezizomycotina</taxon>
        <taxon>Dothideomycetes</taxon>
        <taxon>Pleosporomycetidae</taxon>
        <taxon>Pleosporales</taxon>
        <taxon>Pleosporineae</taxon>
        <taxon>Phaeosphaeriaceae</taxon>
        <taxon>Ophiobolus</taxon>
    </lineage>
</organism>
<reference evidence="1" key="1">
    <citation type="journal article" date="2020" name="Stud. Mycol.">
        <title>101 Dothideomycetes genomes: a test case for predicting lifestyles and emergence of pathogens.</title>
        <authorList>
            <person name="Haridas S."/>
            <person name="Albert R."/>
            <person name="Binder M."/>
            <person name="Bloem J."/>
            <person name="Labutti K."/>
            <person name="Salamov A."/>
            <person name="Andreopoulos B."/>
            <person name="Baker S."/>
            <person name="Barry K."/>
            <person name="Bills G."/>
            <person name="Bluhm B."/>
            <person name="Cannon C."/>
            <person name="Castanera R."/>
            <person name="Culley D."/>
            <person name="Daum C."/>
            <person name="Ezra D."/>
            <person name="Gonzalez J."/>
            <person name="Henrissat B."/>
            <person name="Kuo A."/>
            <person name="Liang C."/>
            <person name="Lipzen A."/>
            <person name="Lutzoni F."/>
            <person name="Magnuson J."/>
            <person name="Mondo S."/>
            <person name="Nolan M."/>
            <person name="Ohm R."/>
            <person name="Pangilinan J."/>
            <person name="Park H.-J."/>
            <person name="Ramirez L."/>
            <person name="Alfaro M."/>
            <person name="Sun H."/>
            <person name="Tritt A."/>
            <person name="Yoshinaga Y."/>
            <person name="Zwiers L.-H."/>
            <person name="Turgeon B."/>
            <person name="Goodwin S."/>
            <person name="Spatafora J."/>
            <person name="Crous P."/>
            <person name="Grigoriev I."/>
        </authorList>
    </citation>
    <scope>NUCLEOTIDE SEQUENCE</scope>
    <source>
        <strain evidence="1">CBS 113818</strain>
    </source>
</reference>
<name>A0A6A6ZDI7_9PLEO</name>
<feature type="non-terminal residue" evidence="1">
    <location>
        <position position="100"/>
    </location>
</feature>
<gene>
    <name evidence="1" type="ORF">CC86DRAFT_252606</name>
</gene>
<dbReference type="Proteomes" id="UP000799424">
    <property type="component" value="Unassembled WGS sequence"/>
</dbReference>
<keyword evidence="2" id="KW-1185">Reference proteome</keyword>
<sequence length="100" mass="11512">APPRFREDDGKRHMYMQERHLKNAWKLTPDELEHAGVQHKVSNLLKTKVKKIALFQMYEYAKNKGMGVEKADEAARTEVGRIVKTRTNYSRFQSGGYGSG</sequence>
<evidence type="ECO:0000313" key="1">
    <source>
        <dbReference type="EMBL" id="KAF2819181.1"/>
    </source>
</evidence>
<proteinExistence type="predicted"/>